<dbReference type="Proteomes" id="UP001313282">
    <property type="component" value="Unassembled WGS sequence"/>
</dbReference>
<name>A0AAN8MSF8_9PEZI</name>
<evidence type="ECO:0000313" key="1">
    <source>
        <dbReference type="EMBL" id="KAK6342919.1"/>
    </source>
</evidence>
<gene>
    <name evidence="1" type="ORF">TWF718_008297</name>
</gene>
<reference evidence="1 2" key="1">
    <citation type="submission" date="2019-10" db="EMBL/GenBank/DDBJ databases">
        <authorList>
            <person name="Palmer J.M."/>
        </authorList>
    </citation>
    <scope>NUCLEOTIDE SEQUENCE [LARGE SCALE GENOMIC DNA]</scope>
    <source>
        <strain evidence="1 2">TWF718</strain>
    </source>
</reference>
<evidence type="ECO:0000313" key="2">
    <source>
        <dbReference type="Proteomes" id="UP001313282"/>
    </source>
</evidence>
<protein>
    <submittedName>
        <fullName evidence="1">Uncharacterized protein</fullName>
    </submittedName>
</protein>
<comment type="caution">
    <text evidence="1">The sequence shown here is derived from an EMBL/GenBank/DDBJ whole genome shotgun (WGS) entry which is preliminary data.</text>
</comment>
<keyword evidence="2" id="KW-1185">Reference proteome</keyword>
<sequence length="118" mass="14133">MIQTTTPCKKAVRLKRNAKMYTGSGKKGVMFPSPFLHSLRRVTEEKDSFFQVQKVQWYAKIKFAPPNLKQRMNFFNLYRERAFTRLDLFCDEGSHLNMTKKRYKERRETKDDKNPFDA</sequence>
<accession>A0AAN8MSF8</accession>
<organism evidence="1 2">
    <name type="scientific">Orbilia javanica</name>
    <dbReference type="NCBI Taxonomy" id="47235"/>
    <lineage>
        <taxon>Eukaryota</taxon>
        <taxon>Fungi</taxon>
        <taxon>Dikarya</taxon>
        <taxon>Ascomycota</taxon>
        <taxon>Pezizomycotina</taxon>
        <taxon>Orbiliomycetes</taxon>
        <taxon>Orbiliales</taxon>
        <taxon>Orbiliaceae</taxon>
        <taxon>Orbilia</taxon>
    </lineage>
</organism>
<proteinExistence type="predicted"/>
<dbReference type="EMBL" id="JAVHNR010000005">
    <property type="protein sequence ID" value="KAK6342919.1"/>
    <property type="molecule type" value="Genomic_DNA"/>
</dbReference>
<dbReference type="AlphaFoldDB" id="A0AAN8MSF8"/>